<gene>
    <name evidence="1" type="ORF">SEV965_LOCUS39388</name>
</gene>
<organism evidence="1 2">
    <name type="scientific">Rotaria sordida</name>
    <dbReference type="NCBI Taxonomy" id="392033"/>
    <lineage>
        <taxon>Eukaryota</taxon>
        <taxon>Metazoa</taxon>
        <taxon>Spiralia</taxon>
        <taxon>Gnathifera</taxon>
        <taxon>Rotifera</taxon>
        <taxon>Eurotatoria</taxon>
        <taxon>Bdelloidea</taxon>
        <taxon>Philodinida</taxon>
        <taxon>Philodinidae</taxon>
        <taxon>Rotaria</taxon>
    </lineage>
</organism>
<evidence type="ECO:0000313" key="2">
    <source>
        <dbReference type="Proteomes" id="UP000663889"/>
    </source>
</evidence>
<dbReference type="Pfam" id="PF06320">
    <property type="entry name" value="GCN5L1"/>
    <property type="match status" value="1"/>
</dbReference>
<evidence type="ECO:0000313" key="1">
    <source>
        <dbReference type="EMBL" id="CAF1566541.1"/>
    </source>
</evidence>
<dbReference type="AlphaFoldDB" id="A0A815Y4B0"/>
<protein>
    <recommendedName>
        <fullName evidence="3">Biogenesis of lysosome-related organelles complex 1 subunit 1</fullName>
    </recommendedName>
</protein>
<accession>A0A815Y4B0</accession>
<evidence type="ECO:0008006" key="3">
    <source>
        <dbReference type="Google" id="ProtNLM"/>
    </source>
</evidence>
<proteinExistence type="predicted"/>
<name>A0A815Y4B0_9BILA</name>
<dbReference type="Proteomes" id="UP000663889">
    <property type="component" value="Unassembled WGS sequence"/>
</dbReference>
<dbReference type="EMBL" id="CAJNOU010013792">
    <property type="protein sequence ID" value="CAF1566541.1"/>
    <property type="molecule type" value="Genomic_DNA"/>
</dbReference>
<reference evidence="1" key="1">
    <citation type="submission" date="2021-02" db="EMBL/GenBank/DDBJ databases">
        <authorList>
            <person name="Nowell W R."/>
        </authorList>
    </citation>
    <scope>NUCLEOTIDE SEQUENCE</scope>
</reference>
<sequence>MSKVSLKKECYKNQKRIDHACKQLTTQSNLLLKQSQAWLILIDQFTGALKDLGDVEKGVGVWCGWN</sequence>
<comment type="caution">
    <text evidence="1">The sequence shown here is derived from an EMBL/GenBank/DDBJ whole genome shotgun (WGS) entry which is preliminary data.</text>
</comment>